<comment type="caution">
    <text evidence="1">The sequence shown here is derived from an EMBL/GenBank/DDBJ whole genome shotgun (WGS) entry which is preliminary data.</text>
</comment>
<protein>
    <submittedName>
        <fullName evidence="1">Uncharacterized protein</fullName>
    </submittedName>
</protein>
<organism evidence="1 2">
    <name type="scientific">Bacillus thuringiensis</name>
    <dbReference type="NCBI Taxonomy" id="1428"/>
    <lineage>
        <taxon>Bacteria</taxon>
        <taxon>Bacillati</taxon>
        <taxon>Bacillota</taxon>
        <taxon>Bacilli</taxon>
        <taxon>Bacillales</taxon>
        <taxon>Bacillaceae</taxon>
        <taxon>Bacillus</taxon>
        <taxon>Bacillus cereus group</taxon>
    </lineage>
</organism>
<name>A0A9X6U4P1_BACTU</name>
<sequence length="110" mass="12363">MITIAERKPVAKVTVHTRKVIEVREVVTVTISEQGISMAHNTHAHMTTHTIMTVTDMHTLASMSIATHTSTRTHIAHSVTHTRQGKTTRETQATHTHNTSTYMVRVNKRD</sequence>
<accession>A0A9X6U4P1</accession>
<gene>
    <name evidence="1" type="ORF">CON01_01065</name>
</gene>
<evidence type="ECO:0000313" key="1">
    <source>
        <dbReference type="EMBL" id="PED16472.1"/>
    </source>
</evidence>
<evidence type="ECO:0000313" key="2">
    <source>
        <dbReference type="Proteomes" id="UP000220127"/>
    </source>
</evidence>
<dbReference type="Proteomes" id="UP000220127">
    <property type="component" value="Unassembled WGS sequence"/>
</dbReference>
<dbReference type="EMBL" id="NVMD01000002">
    <property type="protein sequence ID" value="PED16472.1"/>
    <property type="molecule type" value="Genomic_DNA"/>
</dbReference>
<proteinExistence type="predicted"/>
<dbReference type="AlphaFoldDB" id="A0A9X6U4P1"/>
<reference evidence="1 2" key="1">
    <citation type="submission" date="2017-09" db="EMBL/GenBank/DDBJ databases">
        <title>Large-scale bioinformatics analysis of Bacillus genomes uncovers conserved roles of natural products in bacterial physiology.</title>
        <authorList>
            <consortium name="Agbiome Team Llc"/>
            <person name="Bleich R.M."/>
            <person name="Grubbs K.J."/>
            <person name="Santa Maria K.C."/>
            <person name="Allen S.E."/>
            <person name="Farag S."/>
            <person name="Shank E.A."/>
            <person name="Bowers A."/>
        </authorList>
    </citation>
    <scope>NUCLEOTIDE SEQUENCE [LARGE SCALE GENOMIC DNA]</scope>
    <source>
        <strain evidence="1 2">AFS094940</strain>
    </source>
</reference>